<feature type="binding site" evidence="13">
    <location>
        <begin position="253"/>
        <end position="255"/>
    </location>
    <ligand>
        <name>substrate</name>
    </ligand>
</feature>
<evidence type="ECO:0000256" key="7">
    <source>
        <dbReference type="ARBA" id="ARBA00022676"/>
    </source>
</evidence>
<dbReference type="EMBL" id="CP001100">
    <property type="protein sequence ID" value="ACF12726.1"/>
    <property type="molecule type" value="Genomic_DNA"/>
</dbReference>
<comment type="subunit">
    <text evidence="4">Hexamer formed by 3 homodimers.</text>
</comment>
<name>B3QTI0_CHLT3</name>
<dbReference type="InterPro" id="IPR027277">
    <property type="entry name" value="NadC/ModD"/>
</dbReference>
<dbReference type="UniPathway" id="UPA00253">
    <property type="reaction ID" value="UER00331"/>
</dbReference>
<dbReference type="InterPro" id="IPR022412">
    <property type="entry name" value="Quinolinate_PRibosylTrfase_N"/>
</dbReference>
<evidence type="ECO:0000259" key="14">
    <source>
        <dbReference type="Pfam" id="PF01729"/>
    </source>
</evidence>
<dbReference type="GO" id="GO:0034213">
    <property type="term" value="P:quinolinate catabolic process"/>
    <property type="evidence" value="ECO:0007669"/>
    <property type="project" value="TreeGrafter"/>
</dbReference>
<dbReference type="eggNOG" id="COG0157">
    <property type="taxonomic scope" value="Bacteria"/>
</dbReference>
<dbReference type="InterPro" id="IPR037128">
    <property type="entry name" value="Quinolinate_PRibosylTase_N_sf"/>
</dbReference>
<sequence>MKNTNDIHLFKEDCEQKAIELALEEDIFTGDITTDAIIEKSHQSKGIIKVKTDGVIAGIKVAEMIFERAGEPVKFVQYKIDGDIVYAGDVVAEVTASTSLLLRYERTVLNFMQRMSGIATTTRLFVERVHHTSANILDTRKTAPGLRFFDKEAVMLGGGGNHRVGLYDRILIKDNHVDAAGGIGEAIQRAYNYRETHDLQVQIEVEVRSLEELQEALAFKPDIILLDNFSLGELREAVHIVKSQGENVMTEASGNVTLETARSIAETGVDYISVGALTHSVIAMDISMKIKALDS</sequence>
<dbReference type="GO" id="GO:0004514">
    <property type="term" value="F:nicotinate-nucleotide diphosphorylase (carboxylating) activity"/>
    <property type="evidence" value="ECO:0007669"/>
    <property type="project" value="UniProtKB-EC"/>
</dbReference>
<evidence type="ECO:0000256" key="4">
    <source>
        <dbReference type="ARBA" id="ARBA00011218"/>
    </source>
</evidence>
<evidence type="ECO:0000256" key="6">
    <source>
        <dbReference type="ARBA" id="ARBA00022642"/>
    </source>
</evidence>
<keyword evidence="17" id="KW-1185">Reference proteome</keyword>
<feature type="binding site" evidence="13">
    <location>
        <position position="227"/>
    </location>
    <ligand>
        <name>substrate</name>
    </ligand>
</feature>
<evidence type="ECO:0000256" key="8">
    <source>
        <dbReference type="ARBA" id="ARBA00022679"/>
    </source>
</evidence>
<evidence type="ECO:0000256" key="13">
    <source>
        <dbReference type="PIRSR" id="PIRSR006250-1"/>
    </source>
</evidence>
<comment type="similarity">
    <text evidence="3 12">Belongs to the NadC/ModD family.</text>
</comment>
<gene>
    <name evidence="16" type="ordered locus">Ctha_0255</name>
</gene>
<dbReference type="RefSeq" id="WP_012498810.1">
    <property type="nucleotide sequence ID" value="NC_011026.1"/>
</dbReference>
<keyword evidence="7 12" id="KW-0328">Glycosyltransferase</keyword>
<feature type="binding site" evidence="13">
    <location>
        <position position="206"/>
    </location>
    <ligand>
        <name>substrate</name>
    </ligand>
</feature>
<dbReference type="Pfam" id="PF02749">
    <property type="entry name" value="QRPTase_N"/>
    <property type="match status" value="1"/>
</dbReference>
<evidence type="ECO:0000313" key="17">
    <source>
        <dbReference type="Proteomes" id="UP000001208"/>
    </source>
</evidence>
<evidence type="ECO:0000256" key="1">
    <source>
        <dbReference type="ARBA" id="ARBA00003237"/>
    </source>
</evidence>
<accession>B3QTI0</accession>
<feature type="domain" description="Quinolinate phosphoribosyl transferase N-terminal" evidence="15">
    <location>
        <begin position="31"/>
        <end position="116"/>
    </location>
</feature>
<dbReference type="EC" id="2.4.2.19" evidence="5"/>
<dbReference type="GO" id="GO:0009435">
    <property type="term" value="P:NAD+ biosynthetic process"/>
    <property type="evidence" value="ECO:0007669"/>
    <property type="project" value="UniProtKB-UniPathway"/>
</dbReference>
<feature type="binding site" evidence="13">
    <location>
        <begin position="274"/>
        <end position="276"/>
    </location>
    <ligand>
        <name>substrate</name>
    </ligand>
</feature>
<feature type="binding site" evidence="13">
    <location>
        <begin position="139"/>
        <end position="141"/>
    </location>
    <ligand>
        <name>substrate</name>
    </ligand>
</feature>
<proteinExistence type="inferred from homology"/>
<evidence type="ECO:0000256" key="2">
    <source>
        <dbReference type="ARBA" id="ARBA00004893"/>
    </source>
</evidence>
<dbReference type="InterPro" id="IPR013785">
    <property type="entry name" value="Aldolase_TIM"/>
</dbReference>
<dbReference type="KEGG" id="cts:Ctha_0255"/>
<keyword evidence="6" id="KW-0662">Pyridine nucleotide biosynthesis</keyword>
<dbReference type="Gene3D" id="3.90.1170.20">
    <property type="entry name" value="Quinolinate phosphoribosyl transferase, N-terminal domain"/>
    <property type="match status" value="1"/>
</dbReference>
<dbReference type="FunFam" id="3.20.20.70:FF:000030">
    <property type="entry name" value="Nicotinate-nucleotide pyrophosphorylase, carboxylating"/>
    <property type="match status" value="1"/>
</dbReference>
<dbReference type="PANTHER" id="PTHR32179">
    <property type="entry name" value="NICOTINATE-NUCLEOTIDE PYROPHOSPHORYLASE [CARBOXYLATING]"/>
    <property type="match status" value="1"/>
</dbReference>
<evidence type="ECO:0000256" key="10">
    <source>
        <dbReference type="ARBA" id="ARBA00047445"/>
    </source>
</evidence>
<organism evidence="16 17">
    <name type="scientific">Chloroherpeton thalassium (strain ATCC 35110 / GB-78)</name>
    <dbReference type="NCBI Taxonomy" id="517418"/>
    <lineage>
        <taxon>Bacteria</taxon>
        <taxon>Pseudomonadati</taxon>
        <taxon>Chlorobiota</taxon>
        <taxon>Chlorobiia</taxon>
        <taxon>Chlorobiales</taxon>
        <taxon>Chloroherpetonaceae</taxon>
        <taxon>Chloroherpeton</taxon>
    </lineage>
</organism>
<dbReference type="Pfam" id="PF01729">
    <property type="entry name" value="QRPTase_C"/>
    <property type="match status" value="1"/>
</dbReference>
<comment type="pathway">
    <text evidence="2">Cofactor biosynthesis; NAD(+) biosynthesis; nicotinate D-ribonucleotide from quinolinate: step 1/1.</text>
</comment>
<dbReference type="Proteomes" id="UP000001208">
    <property type="component" value="Chromosome"/>
</dbReference>
<dbReference type="FunFam" id="3.90.1170.20:FF:000001">
    <property type="entry name" value="Nicotinate-nucleotide diphosphorylase (Carboxylating)"/>
    <property type="match status" value="1"/>
</dbReference>
<dbReference type="InterPro" id="IPR002638">
    <property type="entry name" value="Quinolinate_PRibosylTrfase_C"/>
</dbReference>
<dbReference type="Gene3D" id="3.20.20.70">
    <property type="entry name" value="Aldolase class I"/>
    <property type="match status" value="1"/>
</dbReference>
<evidence type="ECO:0000259" key="15">
    <source>
        <dbReference type="Pfam" id="PF02749"/>
    </source>
</evidence>
<comment type="catalytic activity">
    <reaction evidence="10">
        <text>nicotinate beta-D-ribonucleotide + CO2 + diphosphate = quinolinate + 5-phospho-alpha-D-ribose 1-diphosphate + 2 H(+)</text>
        <dbReference type="Rhea" id="RHEA:12733"/>
        <dbReference type="ChEBI" id="CHEBI:15378"/>
        <dbReference type="ChEBI" id="CHEBI:16526"/>
        <dbReference type="ChEBI" id="CHEBI:29959"/>
        <dbReference type="ChEBI" id="CHEBI:33019"/>
        <dbReference type="ChEBI" id="CHEBI:57502"/>
        <dbReference type="ChEBI" id="CHEBI:58017"/>
        <dbReference type="EC" id="2.4.2.19"/>
    </reaction>
</comment>
<feature type="domain" description="Quinolinate phosphoribosyl transferase C-terminal" evidence="14">
    <location>
        <begin position="118"/>
        <end position="289"/>
    </location>
</feature>
<feature type="binding site" evidence="13">
    <location>
        <position position="163"/>
    </location>
    <ligand>
        <name>substrate</name>
    </ligand>
</feature>
<evidence type="ECO:0000256" key="12">
    <source>
        <dbReference type="PIRNR" id="PIRNR006250"/>
    </source>
</evidence>
<reference evidence="16 17" key="1">
    <citation type="submission" date="2008-06" db="EMBL/GenBank/DDBJ databases">
        <title>Complete sequence of Chloroherpeton thalassium ATCC 35110.</title>
        <authorList>
            <consortium name="US DOE Joint Genome Institute"/>
            <person name="Lucas S."/>
            <person name="Copeland A."/>
            <person name="Lapidus A."/>
            <person name="Glavina del Rio T."/>
            <person name="Dalin E."/>
            <person name="Tice H."/>
            <person name="Bruce D."/>
            <person name="Goodwin L."/>
            <person name="Pitluck S."/>
            <person name="Schmutz J."/>
            <person name="Larimer F."/>
            <person name="Land M."/>
            <person name="Hauser L."/>
            <person name="Kyrpides N."/>
            <person name="Mikhailova N."/>
            <person name="Liu Z."/>
            <person name="Li T."/>
            <person name="Zhao F."/>
            <person name="Overmann J."/>
            <person name="Bryant D.A."/>
            <person name="Richardson P."/>
        </authorList>
    </citation>
    <scope>NUCLEOTIDE SEQUENCE [LARGE SCALE GENOMIC DNA]</scope>
    <source>
        <strain evidence="17">ATCC 35110 / GB-78</strain>
    </source>
</reference>
<comment type="function">
    <text evidence="1">Involved in the catabolism of quinolinic acid (QA).</text>
</comment>
<dbReference type="SUPFAM" id="SSF54675">
    <property type="entry name" value="Nicotinate/Quinolinate PRTase N-terminal domain-like"/>
    <property type="match status" value="1"/>
</dbReference>
<dbReference type="AlphaFoldDB" id="B3QTI0"/>
<evidence type="ECO:0000256" key="11">
    <source>
        <dbReference type="ARBA" id="ARBA00069173"/>
    </source>
</evidence>
<evidence type="ECO:0000256" key="9">
    <source>
        <dbReference type="ARBA" id="ARBA00033102"/>
    </source>
</evidence>
<dbReference type="GO" id="GO:0005737">
    <property type="term" value="C:cytoplasm"/>
    <property type="evidence" value="ECO:0007669"/>
    <property type="project" value="TreeGrafter"/>
</dbReference>
<dbReference type="PIRSF" id="PIRSF006250">
    <property type="entry name" value="NadC_ModD"/>
    <property type="match status" value="1"/>
</dbReference>
<dbReference type="PANTHER" id="PTHR32179:SF3">
    <property type="entry name" value="NICOTINATE-NUCLEOTIDE PYROPHOSPHORYLASE [CARBOXYLATING]"/>
    <property type="match status" value="1"/>
</dbReference>
<evidence type="ECO:0000256" key="3">
    <source>
        <dbReference type="ARBA" id="ARBA00009400"/>
    </source>
</evidence>
<protein>
    <recommendedName>
        <fullName evidence="11">Probable nicotinate-nucleotide pyrophosphorylase [carboxylating]</fullName>
        <ecNumber evidence="5">2.4.2.19</ecNumber>
    </recommendedName>
    <alternativeName>
        <fullName evidence="9">Quinolinate phosphoribosyltransferase [decarboxylating]</fullName>
    </alternativeName>
</protein>
<evidence type="ECO:0000313" key="16">
    <source>
        <dbReference type="EMBL" id="ACF12726.1"/>
    </source>
</evidence>
<dbReference type="STRING" id="517418.Ctha_0255"/>
<dbReference type="CDD" id="cd01572">
    <property type="entry name" value="QPRTase"/>
    <property type="match status" value="1"/>
</dbReference>
<feature type="binding site" evidence="13">
    <location>
        <position position="106"/>
    </location>
    <ligand>
        <name>substrate</name>
    </ligand>
</feature>
<dbReference type="NCBIfam" id="TIGR00078">
    <property type="entry name" value="nadC"/>
    <property type="match status" value="1"/>
</dbReference>
<dbReference type="SUPFAM" id="SSF51690">
    <property type="entry name" value="Nicotinate/Quinolinate PRTase C-terminal domain-like"/>
    <property type="match status" value="1"/>
</dbReference>
<dbReference type="InterPro" id="IPR004393">
    <property type="entry name" value="NadC"/>
</dbReference>
<evidence type="ECO:0000256" key="5">
    <source>
        <dbReference type="ARBA" id="ARBA00011944"/>
    </source>
</evidence>
<keyword evidence="8 12" id="KW-0808">Transferase</keyword>
<dbReference type="OrthoDB" id="9782546at2"/>
<dbReference type="InterPro" id="IPR036068">
    <property type="entry name" value="Nicotinate_pribotase-like_C"/>
</dbReference>
<dbReference type="HOGENOM" id="CLU_039622_0_1_10"/>
<feature type="binding site" evidence="13">
    <location>
        <position position="173"/>
    </location>
    <ligand>
        <name>substrate</name>
    </ligand>
</feature>